<proteinExistence type="predicted"/>
<dbReference type="Proteomes" id="UP000231322">
    <property type="component" value="Unassembled WGS sequence"/>
</dbReference>
<reference evidence="1 2" key="1">
    <citation type="submission" date="2017-10" db="EMBL/GenBank/DDBJ databases">
        <title>Reclassification of Eubacterium combesii and discrepancies in the nomenclature of botulinum neurotoxin producing clostridia. Request for an Opinion.</title>
        <authorList>
            <person name="Dobritsa A.P."/>
            <person name="Kutumbaka K.K."/>
            <person name="Samadpour M."/>
        </authorList>
    </citation>
    <scope>NUCLEOTIDE SEQUENCE [LARGE SCALE GENOMIC DNA]</scope>
    <source>
        <strain evidence="1 2">DSM 20696</strain>
    </source>
</reference>
<evidence type="ECO:0000313" key="1">
    <source>
        <dbReference type="EMBL" id="PIH04015.1"/>
    </source>
</evidence>
<dbReference type="GeneID" id="5187634"/>
<dbReference type="RefSeq" id="WP_011986760.1">
    <property type="nucleotide sequence ID" value="NZ_PEIK01000007.1"/>
</dbReference>
<accession>A0A2G7HFY0</accession>
<name>A0A2G7HFY0_9CLOT</name>
<comment type="caution">
    <text evidence="1">The sequence shown here is derived from an EMBL/GenBank/DDBJ whole genome shotgun (WGS) entry which is preliminary data.</text>
</comment>
<gene>
    <name evidence="1" type="ORF">CS538_09815</name>
</gene>
<evidence type="ECO:0000313" key="2">
    <source>
        <dbReference type="Proteomes" id="UP000231322"/>
    </source>
</evidence>
<organism evidence="1 2">
    <name type="scientific">Clostridium combesii</name>
    <dbReference type="NCBI Taxonomy" id="39481"/>
    <lineage>
        <taxon>Bacteria</taxon>
        <taxon>Bacillati</taxon>
        <taxon>Bacillota</taxon>
        <taxon>Clostridia</taxon>
        <taxon>Eubacteriales</taxon>
        <taxon>Clostridiaceae</taxon>
        <taxon>Clostridium</taxon>
    </lineage>
</organism>
<keyword evidence="2" id="KW-1185">Reference proteome</keyword>
<dbReference type="EMBL" id="PEIK01000007">
    <property type="protein sequence ID" value="PIH04015.1"/>
    <property type="molecule type" value="Genomic_DNA"/>
</dbReference>
<protein>
    <submittedName>
        <fullName evidence="1">Uncharacterized protein</fullName>
    </submittedName>
</protein>
<dbReference type="AlphaFoldDB" id="A0A2G7HFY0"/>
<sequence>MYICDLNTINFLDKRMDDSGVDNIRSFFYQLAKENEKEALNLINDENLHFTSLFVLRPEIEELNLFQKLNARNRIALGITNEILSSKRNISDVEYLSFDYIQAVHSVLKWMLETGCINDGLDDQYDEILDITAIFLTKIYRDKTVLPIIAEMIFRRYKQGLLIHDLAWAFFESRDPISLSIISERLQSKELKDVELAQELLSFVPGIGIRENIDIKKQYLSFLDWFGKNNLFLHFTGESFQQVKNPVIYRVVLEAKYLCEPVSIDTGEILRILSRKECKLIDQFKRLDKNTQKLLSEFSVMLHHNNICKWQYWLECPIGEQIKFARIGGIQ</sequence>